<dbReference type="PIRSF" id="PIRSF000148">
    <property type="entry name" value="ASA_dh"/>
    <property type="match status" value="1"/>
</dbReference>
<reference evidence="3" key="1">
    <citation type="journal article" date="2015" name="Nature">
        <title>Complex archaea that bridge the gap between prokaryotes and eukaryotes.</title>
        <authorList>
            <person name="Spang A."/>
            <person name="Saw J.H."/>
            <person name="Jorgensen S.L."/>
            <person name="Zaremba-Niedzwiedzka K."/>
            <person name="Martijn J."/>
            <person name="Lind A.E."/>
            <person name="van Eijk R."/>
            <person name="Schleper C."/>
            <person name="Guy L."/>
            <person name="Ettema T.J."/>
        </authorList>
    </citation>
    <scope>NUCLEOTIDE SEQUENCE</scope>
</reference>
<proteinExistence type="inferred from homology"/>
<sequence>MALKVTVVGIGMVGEQIISILRERGFPIEWPPIVCATRERTEMLDGEEFYVKKTDESCFKGRDIVFFAGKEGARGASVQWGEIAQEAGAVCIDNGSDFRLDPTIPLVVPEVNPEAVTSKSRFIASPNCSTIQLVMVLHPLHKAARIRRVVVSTYQSVSGWGVRAYEDLLNQIPQALKSLNKVSFDPTVFSCSMAFNCLPHIDKFTPDGYTKEEMKMVLETQKIIGDESINISPTAVRVPVLVGHGESINIETENKLSASQAQEVLSAAPGILVMDELNKDNPRHDPLERTCPVPLDIRKPEYQDLVLVGRIREDSTLKNGLNLWCVADNLRKGAALNVVQVGELLIKKGIIHP</sequence>
<dbReference type="Gene3D" id="3.40.50.720">
    <property type="entry name" value="NAD(P)-binding Rossmann-like Domain"/>
    <property type="match status" value="1"/>
</dbReference>
<comment type="similarity">
    <text evidence="1">Belongs to the aspartate-semialdehyde dehydrogenase family.</text>
</comment>
<feature type="domain" description="Semialdehyde dehydrogenase NAD-binding" evidence="2">
    <location>
        <begin position="4"/>
        <end position="119"/>
    </location>
</feature>
<dbReference type="GO" id="GO:0008652">
    <property type="term" value="P:amino acid biosynthetic process"/>
    <property type="evidence" value="ECO:0007669"/>
    <property type="project" value="InterPro"/>
</dbReference>
<dbReference type="PANTHER" id="PTHR46278:SF2">
    <property type="entry name" value="ASPARTATE-SEMIALDEHYDE DEHYDROGENASE"/>
    <property type="match status" value="1"/>
</dbReference>
<dbReference type="AlphaFoldDB" id="A0A0F9M160"/>
<dbReference type="Gene3D" id="3.30.360.10">
    <property type="entry name" value="Dihydrodipicolinate Reductase, domain 2"/>
    <property type="match status" value="1"/>
</dbReference>
<comment type="caution">
    <text evidence="3">The sequence shown here is derived from an EMBL/GenBank/DDBJ whole genome shotgun (WGS) entry which is preliminary data.</text>
</comment>
<gene>
    <name evidence="3" type="ORF">LCGC14_1148590</name>
</gene>
<dbReference type="InterPro" id="IPR012280">
    <property type="entry name" value="Semialdhyde_DH_dimer_dom"/>
</dbReference>
<dbReference type="InterPro" id="IPR036291">
    <property type="entry name" value="NAD(P)-bd_dom_sf"/>
</dbReference>
<dbReference type="Pfam" id="PF01118">
    <property type="entry name" value="Semialdhyde_dh"/>
    <property type="match status" value="1"/>
</dbReference>
<dbReference type="SMART" id="SM00859">
    <property type="entry name" value="Semialdhyde_dh"/>
    <property type="match status" value="1"/>
</dbReference>
<evidence type="ECO:0000313" key="3">
    <source>
        <dbReference type="EMBL" id="KKM99368.1"/>
    </source>
</evidence>
<dbReference type="EMBL" id="LAZR01005504">
    <property type="protein sequence ID" value="KKM99368.1"/>
    <property type="molecule type" value="Genomic_DNA"/>
</dbReference>
<dbReference type="InterPro" id="IPR000534">
    <property type="entry name" value="Semialdehyde_DH_NAD-bd"/>
</dbReference>
<protein>
    <recommendedName>
        <fullName evidence="2">Semialdehyde dehydrogenase NAD-binding domain-containing protein</fullName>
    </recommendedName>
</protein>
<dbReference type="GO" id="GO:0046983">
    <property type="term" value="F:protein dimerization activity"/>
    <property type="evidence" value="ECO:0007669"/>
    <property type="project" value="InterPro"/>
</dbReference>
<accession>A0A0F9M160</accession>
<evidence type="ECO:0000256" key="1">
    <source>
        <dbReference type="ARBA" id="ARBA00010584"/>
    </source>
</evidence>
<organism evidence="3">
    <name type="scientific">marine sediment metagenome</name>
    <dbReference type="NCBI Taxonomy" id="412755"/>
    <lineage>
        <taxon>unclassified sequences</taxon>
        <taxon>metagenomes</taxon>
        <taxon>ecological metagenomes</taxon>
    </lineage>
</organism>
<name>A0A0F9M160_9ZZZZ</name>
<dbReference type="CDD" id="cd18131">
    <property type="entry name" value="ASADH_C_bac_euk_like"/>
    <property type="match status" value="1"/>
</dbReference>
<dbReference type="GO" id="GO:0051287">
    <property type="term" value="F:NAD binding"/>
    <property type="evidence" value="ECO:0007669"/>
    <property type="project" value="InterPro"/>
</dbReference>
<dbReference type="Pfam" id="PF02774">
    <property type="entry name" value="Semialdhyde_dhC"/>
    <property type="match status" value="1"/>
</dbReference>
<dbReference type="GO" id="GO:0016620">
    <property type="term" value="F:oxidoreductase activity, acting on the aldehyde or oxo group of donors, NAD or NADP as acceptor"/>
    <property type="evidence" value="ECO:0007669"/>
    <property type="project" value="InterPro"/>
</dbReference>
<evidence type="ECO:0000259" key="2">
    <source>
        <dbReference type="SMART" id="SM00859"/>
    </source>
</evidence>
<dbReference type="SUPFAM" id="SSF55347">
    <property type="entry name" value="Glyceraldehyde-3-phosphate dehydrogenase-like, C-terminal domain"/>
    <property type="match status" value="1"/>
</dbReference>
<dbReference type="PANTHER" id="PTHR46278">
    <property type="entry name" value="DEHYDROGENASE, PUTATIVE-RELATED"/>
    <property type="match status" value="1"/>
</dbReference>
<dbReference type="NCBIfam" id="NF011456">
    <property type="entry name" value="PRK14874.1"/>
    <property type="match status" value="1"/>
</dbReference>
<dbReference type="SUPFAM" id="SSF51735">
    <property type="entry name" value="NAD(P)-binding Rossmann-fold domains"/>
    <property type="match status" value="1"/>
</dbReference>